<evidence type="ECO:0000313" key="3">
    <source>
        <dbReference type="Proteomes" id="UP000001876"/>
    </source>
</evidence>
<reference evidence="2 3" key="1">
    <citation type="journal article" date="2009" name="Science">
        <title>Green evolution and dynamic adaptations revealed by genomes of the marine picoeukaryotes Micromonas.</title>
        <authorList>
            <person name="Worden A.Z."/>
            <person name="Lee J.H."/>
            <person name="Mock T."/>
            <person name="Rouze P."/>
            <person name="Simmons M.P."/>
            <person name="Aerts A.L."/>
            <person name="Allen A.E."/>
            <person name="Cuvelier M.L."/>
            <person name="Derelle E."/>
            <person name="Everett M.V."/>
            <person name="Foulon E."/>
            <person name="Grimwood J."/>
            <person name="Gundlach H."/>
            <person name="Henrissat B."/>
            <person name="Napoli C."/>
            <person name="McDonald S.M."/>
            <person name="Parker M.S."/>
            <person name="Rombauts S."/>
            <person name="Salamov A."/>
            <person name="Von Dassow P."/>
            <person name="Badger J.H."/>
            <person name="Coutinho P.M."/>
            <person name="Demir E."/>
            <person name="Dubchak I."/>
            <person name="Gentemann C."/>
            <person name="Eikrem W."/>
            <person name="Gready J.E."/>
            <person name="John U."/>
            <person name="Lanier W."/>
            <person name="Lindquist E.A."/>
            <person name="Lucas S."/>
            <person name="Mayer K.F."/>
            <person name="Moreau H."/>
            <person name="Not F."/>
            <person name="Otillar R."/>
            <person name="Panaud O."/>
            <person name="Pangilinan J."/>
            <person name="Paulsen I."/>
            <person name="Piegu B."/>
            <person name="Poliakov A."/>
            <person name="Robbens S."/>
            <person name="Schmutz J."/>
            <person name="Toulza E."/>
            <person name="Wyss T."/>
            <person name="Zelensky A."/>
            <person name="Zhou K."/>
            <person name="Armbrust E.V."/>
            <person name="Bhattacharya D."/>
            <person name="Goodenough U.W."/>
            <person name="Van de Peer Y."/>
            <person name="Grigoriev I.V."/>
        </authorList>
    </citation>
    <scope>NUCLEOTIDE SEQUENCE [LARGE SCALE GENOMIC DNA]</scope>
    <source>
        <strain evidence="2 3">CCMP1545</strain>
    </source>
</reference>
<dbReference type="EMBL" id="GG663742">
    <property type="protein sequence ID" value="EEH55147.1"/>
    <property type="molecule type" value="Genomic_DNA"/>
</dbReference>
<evidence type="ECO:0000256" key="1">
    <source>
        <dbReference type="SAM" id="MobiDB-lite"/>
    </source>
</evidence>
<dbReference type="GeneID" id="9686115"/>
<name>C1MXE0_MICPC</name>
<feature type="compositionally biased region" description="Basic and acidic residues" evidence="1">
    <location>
        <begin position="114"/>
        <end position="123"/>
    </location>
</feature>
<proteinExistence type="predicted"/>
<feature type="compositionally biased region" description="Basic residues" evidence="1">
    <location>
        <begin position="91"/>
        <end position="113"/>
    </location>
</feature>
<dbReference type="RefSeq" id="XP_003060378.1">
    <property type="nucleotide sequence ID" value="XM_003060332.1"/>
</dbReference>
<keyword evidence="3" id="KW-1185">Reference proteome</keyword>
<dbReference type="Proteomes" id="UP000001876">
    <property type="component" value="Unassembled WGS sequence"/>
</dbReference>
<dbReference type="KEGG" id="mpp:MICPUCDRAFT_60123"/>
<evidence type="ECO:0000313" key="2">
    <source>
        <dbReference type="EMBL" id="EEH55147.1"/>
    </source>
</evidence>
<feature type="compositionally biased region" description="Basic and acidic residues" evidence="1">
    <location>
        <begin position="134"/>
        <end position="143"/>
    </location>
</feature>
<organism evidence="3">
    <name type="scientific">Micromonas pusilla (strain CCMP1545)</name>
    <name type="common">Picoplanktonic green alga</name>
    <dbReference type="NCBI Taxonomy" id="564608"/>
    <lineage>
        <taxon>Eukaryota</taxon>
        <taxon>Viridiplantae</taxon>
        <taxon>Chlorophyta</taxon>
        <taxon>Mamiellophyceae</taxon>
        <taxon>Mamiellales</taxon>
        <taxon>Mamiellaceae</taxon>
        <taxon>Micromonas</taxon>
    </lineage>
</organism>
<dbReference type="AlphaFoldDB" id="C1MXE0"/>
<accession>C1MXE0</accession>
<feature type="region of interest" description="Disordered" evidence="1">
    <location>
        <begin position="91"/>
        <end position="143"/>
    </location>
</feature>
<protein>
    <submittedName>
        <fullName evidence="2">Predicted protein</fullName>
    </submittedName>
</protein>
<sequence>MPPKAKPICMYENCDAPAVRVCIARCGRILCDAHGSLIDPGYVDDAGGKWYQACNACDAAVCQHCGGGEGLGIPCSYSLINGNNKCEGCARNKRPAKKKPKKAPKKKAPKKAPKKDPKKEKRIPGHGKNLAPKKTLEKKSSVA</sequence>
<gene>
    <name evidence="2" type="ORF">MICPUCDRAFT_60123</name>
</gene>